<dbReference type="SUPFAM" id="SSF51161">
    <property type="entry name" value="Trimeric LpxA-like enzymes"/>
    <property type="match status" value="1"/>
</dbReference>
<evidence type="ECO:0000313" key="1">
    <source>
        <dbReference type="EMBL" id="REH42572.1"/>
    </source>
</evidence>
<sequence length="170" mass="17929">MSRLLAQLRLEIGFVTKRALVNAFAGSTLAPRPLRWAVYRLCGSRIDTMNVFPGLQLGGPPSNLTVGRGTFLNVGCFIELVAPVRIGRDCQLGMQVMIVTSHHESTVDRVPTGRPVVIGNRVWLGARATVLPGVTIGDDVVIAAGAVVATDCVGPGTYAGVPARLIKEAA</sequence>
<dbReference type="PANTHER" id="PTHR23416">
    <property type="entry name" value="SIALIC ACID SYNTHASE-RELATED"/>
    <property type="match status" value="1"/>
</dbReference>
<keyword evidence="2" id="KW-1185">Reference proteome</keyword>
<dbReference type="GO" id="GO:0016740">
    <property type="term" value="F:transferase activity"/>
    <property type="evidence" value="ECO:0007669"/>
    <property type="project" value="UniProtKB-KW"/>
</dbReference>
<dbReference type="Pfam" id="PF00132">
    <property type="entry name" value="Hexapep"/>
    <property type="match status" value="1"/>
</dbReference>
<dbReference type="AlphaFoldDB" id="A0A3E0HD36"/>
<comment type="caution">
    <text evidence="1">The sequence shown here is derived from an EMBL/GenBank/DDBJ whole genome shotgun (WGS) entry which is preliminary data.</text>
</comment>
<dbReference type="RefSeq" id="WP_116177398.1">
    <property type="nucleotide sequence ID" value="NZ_CP144375.1"/>
</dbReference>
<accession>A0A3E0HD36</accession>
<dbReference type="Proteomes" id="UP000256269">
    <property type="component" value="Unassembled WGS sequence"/>
</dbReference>
<proteinExistence type="predicted"/>
<dbReference type="EMBL" id="QUNO01000010">
    <property type="protein sequence ID" value="REH42572.1"/>
    <property type="molecule type" value="Genomic_DNA"/>
</dbReference>
<organism evidence="1 2">
    <name type="scientific">Kutzneria buriramensis</name>
    <dbReference type="NCBI Taxonomy" id="1045776"/>
    <lineage>
        <taxon>Bacteria</taxon>
        <taxon>Bacillati</taxon>
        <taxon>Actinomycetota</taxon>
        <taxon>Actinomycetes</taxon>
        <taxon>Pseudonocardiales</taxon>
        <taxon>Pseudonocardiaceae</taxon>
        <taxon>Kutzneria</taxon>
    </lineage>
</organism>
<dbReference type="InterPro" id="IPR011004">
    <property type="entry name" value="Trimer_LpxA-like_sf"/>
</dbReference>
<dbReference type="InterPro" id="IPR001451">
    <property type="entry name" value="Hexapep"/>
</dbReference>
<evidence type="ECO:0000313" key="2">
    <source>
        <dbReference type="Proteomes" id="UP000256269"/>
    </source>
</evidence>
<dbReference type="InterPro" id="IPR051159">
    <property type="entry name" value="Hexapeptide_acetyltransf"/>
</dbReference>
<reference evidence="1 2" key="1">
    <citation type="submission" date="2018-08" db="EMBL/GenBank/DDBJ databases">
        <title>Genomic Encyclopedia of Archaeal and Bacterial Type Strains, Phase II (KMG-II): from individual species to whole genera.</title>
        <authorList>
            <person name="Goeker M."/>
        </authorList>
    </citation>
    <scope>NUCLEOTIDE SEQUENCE [LARGE SCALE GENOMIC DNA]</scope>
    <source>
        <strain evidence="1 2">DSM 45791</strain>
    </source>
</reference>
<keyword evidence="1" id="KW-0808">Transferase</keyword>
<protein>
    <submittedName>
        <fullName evidence="1">Maltose O-acetyltransferase</fullName>
    </submittedName>
</protein>
<dbReference type="PANTHER" id="PTHR23416:SF78">
    <property type="entry name" value="LIPOPOLYSACCHARIDE BIOSYNTHESIS O-ACETYL TRANSFERASE WBBJ-RELATED"/>
    <property type="match status" value="1"/>
</dbReference>
<gene>
    <name evidence="1" type="ORF">BCF44_11067</name>
</gene>
<dbReference type="Gene3D" id="2.160.10.10">
    <property type="entry name" value="Hexapeptide repeat proteins"/>
    <property type="match status" value="1"/>
</dbReference>
<dbReference type="OrthoDB" id="2643438at2"/>
<name>A0A3E0HD36_9PSEU</name>